<keyword evidence="3" id="KW-1185">Reference proteome</keyword>
<keyword evidence="1" id="KW-0472">Membrane</keyword>
<organism evidence="2 3">
    <name type="scientific">Rosa chinensis</name>
    <name type="common">China rose</name>
    <dbReference type="NCBI Taxonomy" id="74649"/>
    <lineage>
        <taxon>Eukaryota</taxon>
        <taxon>Viridiplantae</taxon>
        <taxon>Streptophyta</taxon>
        <taxon>Embryophyta</taxon>
        <taxon>Tracheophyta</taxon>
        <taxon>Spermatophyta</taxon>
        <taxon>Magnoliopsida</taxon>
        <taxon>eudicotyledons</taxon>
        <taxon>Gunneridae</taxon>
        <taxon>Pentapetalae</taxon>
        <taxon>rosids</taxon>
        <taxon>fabids</taxon>
        <taxon>Rosales</taxon>
        <taxon>Rosaceae</taxon>
        <taxon>Rosoideae</taxon>
        <taxon>Rosoideae incertae sedis</taxon>
        <taxon>Rosa</taxon>
    </lineage>
</organism>
<sequence>MTCAHIIACSSDKILFPFILWRTGITPPTVFIIFAGSFKGMRIIFLKYINCSKRIKGSVFVCLSLV</sequence>
<feature type="transmembrane region" description="Helical" evidence="1">
    <location>
        <begin position="19"/>
        <end position="38"/>
    </location>
</feature>
<keyword evidence="1" id="KW-0812">Transmembrane</keyword>
<reference evidence="2 3" key="1">
    <citation type="journal article" date="2018" name="Nat. Genet.">
        <title>The Rosa genome provides new insights in the design of modern roses.</title>
        <authorList>
            <person name="Bendahmane M."/>
        </authorList>
    </citation>
    <scope>NUCLEOTIDE SEQUENCE [LARGE SCALE GENOMIC DNA]</scope>
    <source>
        <strain evidence="3">cv. Old Blush</strain>
    </source>
</reference>
<gene>
    <name evidence="2" type="ORF">RchiOBHm_Chr7g0200661</name>
</gene>
<dbReference type="EMBL" id="PDCK01000045">
    <property type="protein sequence ID" value="PRQ17962.1"/>
    <property type="molecule type" value="Genomic_DNA"/>
</dbReference>
<dbReference type="Proteomes" id="UP000238479">
    <property type="component" value="Chromosome 7"/>
</dbReference>
<evidence type="ECO:0000313" key="3">
    <source>
        <dbReference type="Proteomes" id="UP000238479"/>
    </source>
</evidence>
<evidence type="ECO:0000313" key="2">
    <source>
        <dbReference type="EMBL" id="PRQ17962.1"/>
    </source>
</evidence>
<comment type="caution">
    <text evidence="2">The sequence shown here is derived from an EMBL/GenBank/DDBJ whole genome shotgun (WGS) entry which is preliminary data.</text>
</comment>
<evidence type="ECO:0000256" key="1">
    <source>
        <dbReference type="SAM" id="Phobius"/>
    </source>
</evidence>
<name>A0A2P6P7T9_ROSCH</name>
<keyword evidence="1" id="KW-1133">Transmembrane helix</keyword>
<dbReference type="AlphaFoldDB" id="A0A2P6P7T9"/>
<proteinExistence type="predicted"/>
<protein>
    <submittedName>
        <fullName evidence="2">Uncharacterized protein</fullName>
    </submittedName>
</protein>
<dbReference type="Gramene" id="PRQ17962">
    <property type="protein sequence ID" value="PRQ17962"/>
    <property type="gene ID" value="RchiOBHm_Chr7g0200661"/>
</dbReference>
<accession>A0A2P6P7T9</accession>